<feature type="transmembrane region" description="Helical" evidence="1">
    <location>
        <begin position="365"/>
        <end position="386"/>
    </location>
</feature>
<organism evidence="2 3">
    <name type="scientific">Wickerhamomyces pijperi</name>
    <name type="common">Yeast</name>
    <name type="synonym">Pichia pijperi</name>
    <dbReference type="NCBI Taxonomy" id="599730"/>
    <lineage>
        <taxon>Eukaryota</taxon>
        <taxon>Fungi</taxon>
        <taxon>Dikarya</taxon>
        <taxon>Ascomycota</taxon>
        <taxon>Saccharomycotina</taxon>
        <taxon>Saccharomycetes</taxon>
        <taxon>Phaffomycetales</taxon>
        <taxon>Wickerhamomycetaceae</taxon>
        <taxon>Wickerhamomyces</taxon>
    </lineage>
</organism>
<sequence length="406" mass="47289">MTARNEEQNDEFTKEFFLGVFFSQPIQNQRDLWPLVILQDYTSEELFFSWKEEATKDMDCMRYPGDVGFDGLTPEQKFSQLSKMKLFHRSLQTHRNYPYTSDEPNNNEDAPALAKLLPFETDQSFNISNLSQLNSYSEQMMQVFQRSNKDNKMRKDNAKDFNIAYKSILHRLNHKSITTKETSILCLCLMYCQQRGLTRRYIDGSNVRSFHRMLQKLIEENDIAPIDAYSSAENLGIIRRCEGVLKSRVMNGLQEILLRRATVFRLNVAIITVQALQIFVLKSGLFVAVFWLVNIVNIVVLFCNRDQRKQSISGWRMLLEVVFQLVFLAAVVLFSIHSVDILTKFDWLGKIPLPEGSTAWEKIEARGICWAGIFIDLILSIWLLFFKGRLTESAFHPFVDLENYFD</sequence>
<dbReference type="AlphaFoldDB" id="A0A9P8TQP9"/>
<evidence type="ECO:0000256" key="1">
    <source>
        <dbReference type="SAM" id="Phobius"/>
    </source>
</evidence>
<feature type="transmembrane region" description="Helical" evidence="1">
    <location>
        <begin position="285"/>
        <end position="303"/>
    </location>
</feature>
<keyword evidence="1" id="KW-1133">Transmembrane helix</keyword>
<dbReference type="Proteomes" id="UP000774326">
    <property type="component" value="Unassembled WGS sequence"/>
</dbReference>
<dbReference type="EMBL" id="JAEUBG010000805">
    <property type="protein sequence ID" value="KAH3687499.1"/>
    <property type="molecule type" value="Genomic_DNA"/>
</dbReference>
<keyword evidence="1" id="KW-0812">Transmembrane</keyword>
<name>A0A9P8TQP9_WICPI</name>
<keyword evidence="3" id="KW-1185">Reference proteome</keyword>
<keyword evidence="1" id="KW-0472">Membrane</keyword>
<protein>
    <submittedName>
        <fullName evidence="2">Uncharacterized protein</fullName>
    </submittedName>
</protein>
<evidence type="ECO:0000313" key="3">
    <source>
        <dbReference type="Proteomes" id="UP000774326"/>
    </source>
</evidence>
<reference evidence="2" key="2">
    <citation type="submission" date="2021-01" db="EMBL/GenBank/DDBJ databases">
        <authorList>
            <person name="Schikora-Tamarit M.A."/>
        </authorList>
    </citation>
    <scope>NUCLEOTIDE SEQUENCE</scope>
    <source>
        <strain evidence="2">CBS2887</strain>
    </source>
</reference>
<reference evidence="2" key="1">
    <citation type="journal article" date="2021" name="Open Biol.">
        <title>Shared evolutionary footprints suggest mitochondrial oxidative damage underlies multiple complex I losses in fungi.</title>
        <authorList>
            <person name="Schikora-Tamarit M.A."/>
            <person name="Marcet-Houben M."/>
            <person name="Nosek J."/>
            <person name="Gabaldon T."/>
        </authorList>
    </citation>
    <scope>NUCLEOTIDE SEQUENCE</scope>
    <source>
        <strain evidence="2">CBS2887</strain>
    </source>
</reference>
<accession>A0A9P8TQP9</accession>
<gene>
    <name evidence="2" type="ORF">WICPIJ_001530</name>
</gene>
<proteinExistence type="predicted"/>
<comment type="caution">
    <text evidence="2">The sequence shown here is derived from an EMBL/GenBank/DDBJ whole genome shotgun (WGS) entry which is preliminary data.</text>
</comment>
<evidence type="ECO:0000313" key="2">
    <source>
        <dbReference type="EMBL" id="KAH3687499.1"/>
    </source>
</evidence>
<feature type="transmembrane region" description="Helical" evidence="1">
    <location>
        <begin position="257"/>
        <end position="279"/>
    </location>
</feature>
<feature type="transmembrane region" description="Helical" evidence="1">
    <location>
        <begin position="315"/>
        <end position="336"/>
    </location>
</feature>